<feature type="signal peptide" evidence="1">
    <location>
        <begin position="1"/>
        <end position="26"/>
    </location>
</feature>
<protein>
    <submittedName>
        <fullName evidence="2">Protein disulfide isomerase-like 1-4</fullName>
    </submittedName>
</protein>
<gene>
    <name evidence="2" type="ORF">CQW23_04104</name>
</gene>
<dbReference type="GO" id="GO:0016853">
    <property type="term" value="F:isomerase activity"/>
    <property type="evidence" value="ECO:0007669"/>
    <property type="project" value="UniProtKB-KW"/>
</dbReference>
<organism evidence="2 3">
    <name type="scientific">Capsicum baccatum</name>
    <name type="common">Peruvian pepper</name>
    <dbReference type="NCBI Taxonomy" id="33114"/>
    <lineage>
        <taxon>Eukaryota</taxon>
        <taxon>Viridiplantae</taxon>
        <taxon>Streptophyta</taxon>
        <taxon>Embryophyta</taxon>
        <taxon>Tracheophyta</taxon>
        <taxon>Spermatophyta</taxon>
        <taxon>Magnoliopsida</taxon>
        <taxon>eudicotyledons</taxon>
        <taxon>Gunneridae</taxon>
        <taxon>Pentapetalae</taxon>
        <taxon>asterids</taxon>
        <taxon>lamiids</taxon>
        <taxon>Solanales</taxon>
        <taxon>Solanaceae</taxon>
        <taxon>Solanoideae</taxon>
        <taxon>Capsiceae</taxon>
        <taxon>Capsicum</taxon>
    </lineage>
</organism>
<evidence type="ECO:0000313" key="2">
    <source>
        <dbReference type="EMBL" id="PHT55618.1"/>
    </source>
</evidence>
<name>A0A2G2XDP8_CAPBA</name>
<sequence length="200" mass="22638">MGNIKKQNLVITLLLLISFFFFLSSSSPSHEFQYSKNHGWSPSDNSNNNVAPIVSPLYGDDHDYMIKNSEPPYFMKTQTGEGGGQGLMTTTKMKTKTKMKTRTLNLKNRERSSSDNWSSKRTDDIVTWIKKKIGPGIYNITTTEDAERVLTSESKVVLEFLESLVLGATSKLEDDMNFYQTTNPNVAKLFHIEDISKHQA</sequence>
<dbReference type="Gene3D" id="3.40.30.10">
    <property type="entry name" value="Glutaredoxin"/>
    <property type="match status" value="1"/>
</dbReference>
<dbReference type="STRING" id="33114.A0A2G2XDP8"/>
<dbReference type="Proteomes" id="UP000224567">
    <property type="component" value="Unassembled WGS sequence"/>
</dbReference>
<accession>A0A2G2XDP8</accession>
<feature type="chain" id="PRO_5013639577" evidence="1">
    <location>
        <begin position="27"/>
        <end position="200"/>
    </location>
</feature>
<keyword evidence="1" id="KW-0732">Signal</keyword>
<proteinExistence type="predicted"/>
<reference evidence="2 3" key="1">
    <citation type="journal article" date="2017" name="Genome Biol.">
        <title>New reference genome sequences of hot pepper reveal the massive evolution of plant disease-resistance genes by retroduplication.</title>
        <authorList>
            <person name="Kim S."/>
            <person name="Park J."/>
            <person name="Yeom S.I."/>
            <person name="Kim Y.M."/>
            <person name="Seo E."/>
            <person name="Kim K.T."/>
            <person name="Kim M.S."/>
            <person name="Lee J.M."/>
            <person name="Cheong K."/>
            <person name="Shin H.S."/>
            <person name="Kim S.B."/>
            <person name="Han K."/>
            <person name="Lee J."/>
            <person name="Park M."/>
            <person name="Lee H.A."/>
            <person name="Lee H.Y."/>
            <person name="Lee Y."/>
            <person name="Oh S."/>
            <person name="Lee J.H."/>
            <person name="Choi E."/>
            <person name="Choi E."/>
            <person name="Lee S.E."/>
            <person name="Jeon J."/>
            <person name="Kim H."/>
            <person name="Choi G."/>
            <person name="Song H."/>
            <person name="Lee J."/>
            <person name="Lee S.C."/>
            <person name="Kwon J.K."/>
            <person name="Lee H.Y."/>
            <person name="Koo N."/>
            <person name="Hong Y."/>
            <person name="Kim R.W."/>
            <person name="Kang W.H."/>
            <person name="Huh J.H."/>
            <person name="Kang B.C."/>
            <person name="Yang T.J."/>
            <person name="Lee Y.H."/>
            <person name="Bennetzen J.L."/>
            <person name="Choi D."/>
        </authorList>
    </citation>
    <scope>NUCLEOTIDE SEQUENCE [LARGE SCALE GENOMIC DNA]</scope>
    <source>
        <strain evidence="3">cv. PBC81</strain>
    </source>
</reference>
<dbReference type="EMBL" id="MLFT02000002">
    <property type="protein sequence ID" value="PHT55618.1"/>
    <property type="molecule type" value="Genomic_DNA"/>
</dbReference>
<reference evidence="3" key="2">
    <citation type="journal article" date="2017" name="J. Anim. Genet.">
        <title>Multiple reference genome sequences of hot pepper reveal the massive evolution of plant disease resistance genes by retroduplication.</title>
        <authorList>
            <person name="Kim S."/>
            <person name="Park J."/>
            <person name="Yeom S.-I."/>
            <person name="Kim Y.-M."/>
            <person name="Seo E."/>
            <person name="Kim K.-T."/>
            <person name="Kim M.-S."/>
            <person name="Lee J.M."/>
            <person name="Cheong K."/>
            <person name="Shin H.-S."/>
            <person name="Kim S.-B."/>
            <person name="Han K."/>
            <person name="Lee J."/>
            <person name="Park M."/>
            <person name="Lee H.-A."/>
            <person name="Lee H.-Y."/>
            <person name="Lee Y."/>
            <person name="Oh S."/>
            <person name="Lee J.H."/>
            <person name="Choi E."/>
            <person name="Choi E."/>
            <person name="Lee S.E."/>
            <person name="Jeon J."/>
            <person name="Kim H."/>
            <person name="Choi G."/>
            <person name="Song H."/>
            <person name="Lee J."/>
            <person name="Lee S.-C."/>
            <person name="Kwon J.-K."/>
            <person name="Lee H.-Y."/>
            <person name="Koo N."/>
            <person name="Hong Y."/>
            <person name="Kim R.W."/>
            <person name="Kang W.-H."/>
            <person name="Huh J.H."/>
            <person name="Kang B.-C."/>
            <person name="Yang T.-J."/>
            <person name="Lee Y.-H."/>
            <person name="Bennetzen J.L."/>
            <person name="Choi D."/>
        </authorList>
    </citation>
    <scope>NUCLEOTIDE SEQUENCE [LARGE SCALE GENOMIC DNA]</scope>
    <source>
        <strain evidence="3">cv. PBC81</strain>
    </source>
</reference>
<evidence type="ECO:0000313" key="3">
    <source>
        <dbReference type="Proteomes" id="UP000224567"/>
    </source>
</evidence>
<dbReference type="OrthoDB" id="1914101at2759"/>
<keyword evidence="3" id="KW-1185">Reference proteome</keyword>
<comment type="caution">
    <text evidence="2">The sequence shown here is derived from an EMBL/GenBank/DDBJ whole genome shotgun (WGS) entry which is preliminary data.</text>
</comment>
<dbReference type="CDD" id="cd02981">
    <property type="entry name" value="PDI_b_family"/>
    <property type="match status" value="1"/>
</dbReference>
<dbReference type="AlphaFoldDB" id="A0A2G2XDP8"/>
<evidence type="ECO:0000256" key="1">
    <source>
        <dbReference type="SAM" id="SignalP"/>
    </source>
</evidence>